<name>A0AAU7QIQ5_9GAMM</name>
<organism evidence="3">
    <name type="scientific">Rhodanobacter sp. IGA1.0</name>
    <dbReference type="NCBI Taxonomy" id="3158582"/>
    <lineage>
        <taxon>Bacteria</taxon>
        <taxon>Pseudomonadati</taxon>
        <taxon>Pseudomonadota</taxon>
        <taxon>Gammaproteobacteria</taxon>
        <taxon>Lysobacterales</taxon>
        <taxon>Rhodanobacteraceae</taxon>
        <taxon>Rhodanobacter</taxon>
    </lineage>
</organism>
<dbReference type="AlphaFoldDB" id="A0AAU7QIQ5"/>
<protein>
    <submittedName>
        <fullName evidence="3">Uncharacterized protein</fullName>
    </submittedName>
</protein>
<keyword evidence="2" id="KW-0732">Signal</keyword>
<evidence type="ECO:0000256" key="1">
    <source>
        <dbReference type="SAM" id="MobiDB-lite"/>
    </source>
</evidence>
<feature type="signal peptide" evidence="2">
    <location>
        <begin position="1"/>
        <end position="24"/>
    </location>
</feature>
<evidence type="ECO:0000256" key="2">
    <source>
        <dbReference type="SAM" id="SignalP"/>
    </source>
</evidence>
<sequence>MAGITLLSVIVSGVLQWVASAPYAAGHPSVYTGVYAIRFCHGPCTAVASAWDRTGTLVLSGHPLLNQRSRRMRQSLEREPVNGCLLLDAATTSGGHGPFDPDTLRRRWLTWSTASDGNAVSFAFERSPDDASWVELKLSAVGLTGHGYGFDFAPGQGGPEDVERDGIVATRTGSFDAGSCASPPVHHAASARDGRNEQSDVGQAAG</sequence>
<reference evidence="3" key="1">
    <citation type="submission" date="2024-06" db="EMBL/GenBank/DDBJ databases">
        <authorList>
            <person name="Sun Y."/>
        </authorList>
    </citation>
    <scope>NUCLEOTIDE SEQUENCE</scope>
    <source>
        <strain evidence="3">IGA1.0</strain>
    </source>
</reference>
<accession>A0AAU7QIQ5</accession>
<feature type="chain" id="PRO_5043873851" evidence="2">
    <location>
        <begin position="25"/>
        <end position="206"/>
    </location>
</feature>
<dbReference type="EMBL" id="CP157948">
    <property type="protein sequence ID" value="XBS89218.1"/>
    <property type="molecule type" value="Genomic_DNA"/>
</dbReference>
<gene>
    <name evidence="3" type="ORF">ABNK63_12560</name>
</gene>
<dbReference type="RefSeq" id="WP_350015818.1">
    <property type="nucleotide sequence ID" value="NZ_CP157948.1"/>
</dbReference>
<proteinExistence type="predicted"/>
<feature type="region of interest" description="Disordered" evidence="1">
    <location>
        <begin position="173"/>
        <end position="206"/>
    </location>
</feature>
<evidence type="ECO:0000313" key="3">
    <source>
        <dbReference type="EMBL" id="XBS89218.1"/>
    </source>
</evidence>